<organism evidence="1">
    <name type="scientific">uncultured bacterium</name>
    <name type="common">gcode 4</name>
    <dbReference type="NCBI Taxonomy" id="1234023"/>
    <lineage>
        <taxon>Bacteria</taxon>
        <taxon>environmental samples</taxon>
    </lineage>
</organism>
<name>K2H348_9BACT</name>
<sequence>MFKILMKILLLAAVITIQLWSVHAEETWPLGNLWVNLPALIEVNDSRLEEGEEYKNKNSHSIPIRKLNKFQRNKSIYSNNIFLSIWSPANFLSEHTANPRCKSSFQKNQYWSLIWIIKNQN</sequence>
<reference evidence="1" key="1">
    <citation type="journal article" date="2012" name="Science">
        <title>Fermentation, hydrogen, and sulfur metabolism in multiple uncultivated bacterial phyla.</title>
        <authorList>
            <person name="Wrighton K.C."/>
            <person name="Thomas B.C."/>
            <person name="Sharon I."/>
            <person name="Miller C.S."/>
            <person name="Castelle C.J."/>
            <person name="VerBerkmoes N.C."/>
            <person name="Wilkins M.J."/>
            <person name="Hettich R.L."/>
            <person name="Lipton M.S."/>
            <person name="Williams K.H."/>
            <person name="Long P.E."/>
            <person name="Banfield J.F."/>
        </authorList>
    </citation>
    <scope>NUCLEOTIDE SEQUENCE [LARGE SCALE GENOMIC DNA]</scope>
</reference>
<dbReference type="EMBL" id="AMFJ01000014">
    <property type="protein sequence ID" value="EKE30285.1"/>
    <property type="molecule type" value="Genomic_DNA"/>
</dbReference>
<comment type="caution">
    <text evidence="1">The sequence shown here is derived from an EMBL/GenBank/DDBJ whole genome shotgun (WGS) entry which is preliminary data.</text>
</comment>
<dbReference type="AlphaFoldDB" id="K2H348"/>
<gene>
    <name evidence="1" type="ORF">ACD_2C00014G0004</name>
</gene>
<accession>K2H348</accession>
<protein>
    <submittedName>
        <fullName evidence="1">Uncharacterized protein</fullName>
    </submittedName>
</protein>
<proteinExistence type="predicted"/>
<evidence type="ECO:0000313" key="1">
    <source>
        <dbReference type="EMBL" id="EKE30285.1"/>
    </source>
</evidence>